<feature type="transmembrane region" description="Helical" evidence="1">
    <location>
        <begin position="26"/>
        <end position="48"/>
    </location>
</feature>
<dbReference type="AlphaFoldDB" id="A0A183DVS6"/>
<reference evidence="2 3" key="2">
    <citation type="submission" date="2018-11" db="EMBL/GenBank/DDBJ databases">
        <authorList>
            <consortium name="Pathogen Informatics"/>
        </authorList>
    </citation>
    <scope>NUCLEOTIDE SEQUENCE [LARGE SCALE GENOMIC DNA]</scope>
</reference>
<dbReference type="Proteomes" id="UP000271098">
    <property type="component" value="Unassembled WGS sequence"/>
</dbReference>
<dbReference type="GO" id="GO:0016020">
    <property type="term" value="C:membrane"/>
    <property type="evidence" value="ECO:0007669"/>
    <property type="project" value="TreeGrafter"/>
</dbReference>
<reference evidence="4" key="1">
    <citation type="submission" date="2016-06" db="UniProtKB">
        <authorList>
            <consortium name="WormBaseParasite"/>
        </authorList>
    </citation>
    <scope>IDENTIFICATION</scope>
</reference>
<keyword evidence="1" id="KW-0812">Transmembrane</keyword>
<evidence type="ECO:0000256" key="1">
    <source>
        <dbReference type="SAM" id="Phobius"/>
    </source>
</evidence>
<dbReference type="InterPro" id="IPR036259">
    <property type="entry name" value="MFS_trans_sf"/>
</dbReference>
<sequence>MGTGSLLVFPVFFIYFSKEILRAVPYVPILTTTAVWAIWFCAIANFYYENLLFFFAPTYLHAVLGFHVHDTGFTAALPPLSHFAIKIACGIASDKIRSIGDTAKVKIFNTVAYFGCAACLFILAFFGDGRKMLCLVLLSLSAGFLGFTPGGFYKSASLIARHYAPFVTGNVSLMMIVTMLFVPFAVATIAPDNTVFQWQIVTYFRNLNNQQILYFIPPVRCSSSLGLSSCSSDLHILLCGRKHRSEQNYHSDAVQVTGVLIIDEP</sequence>
<keyword evidence="3" id="KW-1185">Reference proteome</keyword>
<organism evidence="4">
    <name type="scientific">Gongylonema pulchrum</name>
    <dbReference type="NCBI Taxonomy" id="637853"/>
    <lineage>
        <taxon>Eukaryota</taxon>
        <taxon>Metazoa</taxon>
        <taxon>Ecdysozoa</taxon>
        <taxon>Nematoda</taxon>
        <taxon>Chromadorea</taxon>
        <taxon>Rhabditida</taxon>
        <taxon>Spirurina</taxon>
        <taxon>Spiruromorpha</taxon>
        <taxon>Spiruroidea</taxon>
        <taxon>Gongylonematidae</taxon>
        <taxon>Gongylonema</taxon>
    </lineage>
</organism>
<dbReference type="WBParaSite" id="GPUH_0001283101-mRNA-1">
    <property type="protein sequence ID" value="GPUH_0001283101-mRNA-1"/>
    <property type="gene ID" value="GPUH_0001283101"/>
</dbReference>
<dbReference type="SUPFAM" id="SSF103473">
    <property type="entry name" value="MFS general substrate transporter"/>
    <property type="match status" value="1"/>
</dbReference>
<feature type="transmembrane region" description="Helical" evidence="1">
    <location>
        <begin position="173"/>
        <end position="190"/>
    </location>
</feature>
<gene>
    <name evidence="2" type="ORF">GPUH_LOCUS12817</name>
</gene>
<dbReference type="PANTHER" id="PTHR45757:SF23">
    <property type="entry name" value="MAJOR FACILITATOR SUPERFAMILY (MFS) PROFILE DOMAIN-CONTAINING PROTEIN"/>
    <property type="match status" value="1"/>
</dbReference>
<accession>A0A183DVS6</accession>
<evidence type="ECO:0000313" key="4">
    <source>
        <dbReference type="WBParaSite" id="GPUH_0001283101-mRNA-1"/>
    </source>
</evidence>
<protein>
    <submittedName>
        <fullName evidence="4">MFS domain-containing protein</fullName>
    </submittedName>
</protein>
<dbReference type="Gene3D" id="1.20.1250.20">
    <property type="entry name" value="MFS general substrate transporter like domains"/>
    <property type="match status" value="1"/>
</dbReference>
<feature type="transmembrane region" description="Helical" evidence="1">
    <location>
        <begin position="133"/>
        <end position="153"/>
    </location>
</feature>
<evidence type="ECO:0000313" key="3">
    <source>
        <dbReference type="Proteomes" id="UP000271098"/>
    </source>
</evidence>
<dbReference type="OrthoDB" id="2985014at2759"/>
<evidence type="ECO:0000313" key="2">
    <source>
        <dbReference type="EMBL" id="VDN21089.1"/>
    </source>
</evidence>
<dbReference type="EMBL" id="UYRT01079629">
    <property type="protein sequence ID" value="VDN21089.1"/>
    <property type="molecule type" value="Genomic_DNA"/>
</dbReference>
<proteinExistence type="predicted"/>
<feature type="transmembrane region" description="Helical" evidence="1">
    <location>
        <begin position="107"/>
        <end position="126"/>
    </location>
</feature>
<keyword evidence="1" id="KW-0472">Membrane</keyword>
<dbReference type="PANTHER" id="PTHR45757">
    <property type="entry name" value="PROTEIN CBG23364-RELATED"/>
    <property type="match status" value="1"/>
</dbReference>
<keyword evidence="1" id="KW-1133">Transmembrane helix</keyword>
<name>A0A183DVS6_9BILA</name>